<dbReference type="InterPro" id="IPR015943">
    <property type="entry name" value="WD40/YVTN_repeat-like_dom_sf"/>
</dbReference>
<dbReference type="Gene3D" id="2.130.10.10">
    <property type="entry name" value="YVTN repeat-like/Quinoprotein amine dehydrogenase"/>
    <property type="match status" value="1"/>
</dbReference>
<dbReference type="GO" id="GO:0043161">
    <property type="term" value="P:proteasome-mediated ubiquitin-dependent protein catabolic process"/>
    <property type="evidence" value="ECO:0007669"/>
    <property type="project" value="TreeGrafter"/>
</dbReference>
<keyword evidence="4" id="KW-1185">Reference proteome</keyword>
<dbReference type="VEuPathDB" id="FungiDB:EYZ11_001072"/>
<dbReference type="PANTHER" id="PTHR22838:SF0">
    <property type="entry name" value="WD REPEAT-CONTAINING PROTEIN 26"/>
    <property type="match status" value="1"/>
</dbReference>
<comment type="caution">
    <text evidence="3">The sequence shown here is derived from an EMBL/GenBank/DDBJ whole genome shotgun (WGS) entry which is preliminary data.</text>
</comment>
<dbReference type="Proteomes" id="UP000308092">
    <property type="component" value="Unassembled WGS sequence"/>
</dbReference>
<name>A0A4S3JVH0_9EURO</name>
<dbReference type="GO" id="GO:0034657">
    <property type="term" value="C:GID complex"/>
    <property type="evidence" value="ECO:0007669"/>
    <property type="project" value="TreeGrafter"/>
</dbReference>
<dbReference type="SUPFAM" id="SSF50978">
    <property type="entry name" value="WD40 repeat-like"/>
    <property type="match status" value="1"/>
</dbReference>
<evidence type="ECO:0000313" key="3">
    <source>
        <dbReference type="EMBL" id="THC99434.1"/>
    </source>
</evidence>
<dbReference type="InterPro" id="IPR036322">
    <property type="entry name" value="WD40_repeat_dom_sf"/>
</dbReference>
<sequence length="129" mass="14566">MGCRRRVLRGFRVQDCAITPDGRRLLAADVEEKIHVYNFLTHEEEYCLALKSKPTSVAVSKDSRHMLVNLSEGQIQLIDIDTTDVIRRFQGQKQGSFVIRSTFGGAAENFVVSGSEGKLHFFALSHTFY</sequence>
<dbReference type="EMBL" id="SOSA01000018">
    <property type="protein sequence ID" value="THC99434.1"/>
    <property type="molecule type" value="Genomic_DNA"/>
</dbReference>
<dbReference type="STRING" id="1220188.A0A4S3JVH0"/>
<dbReference type="InterPro" id="IPR051350">
    <property type="entry name" value="WD_repeat-ST_regulator"/>
</dbReference>
<dbReference type="AlphaFoldDB" id="A0A4S3JVH0"/>
<proteinExistence type="predicted"/>
<evidence type="ECO:0000256" key="2">
    <source>
        <dbReference type="ARBA" id="ARBA00022737"/>
    </source>
</evidence>
<accession>A0A4S3JVH0</accession>
<gene>
    <name evidence="3" type="ORF">EYZ11_001072</name>
</gene>
<reference evidence="3 4" key="1">
    <citation type="submission" date="2019-03" db="EMBL/GenBank/DDBJ databases">
        <title>The genome sequence of a newly discovered highly antifungal drug resistant Aspergillus species, Aspergillus tanneri NIH 1004.</title>
        <authorList>
            <person name="Mounaud S."/>
            <person name="Singh I."/>
            <person name="Joardar V."/>
            <person name="Pakala S."/>
            <person name="Pakala S."/>
            <person name="Venepally P."/>
            <person name="Hoover J."/>
            <person name="Nierman W."/>
            <person name="Chung J."/>
            <person name="Losada L."/>
        </authorList>
    </citation>
    <scope>NUCLEOTIDE SEQUENCE [LARGE SCALE GENOMIC DNA]</scope>
    <source>
        <strain evidence="3 4">NIH1004</strain>
    </source>
</reference>
<keyword evidence="1" id="KW-0853">WD repeat</keyword>
<evidence type="ECO:0000256" key="1">
    <source>
        <dbReference type="ARBA" id="ARBA00022574"/>
    </source>
</evidence>
<evidence type="ECO:0000313" key="4">
    <source>
        <dbReference type="Proteomes" id="UP000308092"/>
    </source>
</evidence>
<keyword evidence="2" id="KW-0677">Repeat</keyword>
<organism evidence="3 4">
    <name type="scientific">Aspergillus tanneri</name>
    <dbReference type="NCBI Taxonomy" id="1220188"/>
    <lineage>
        <taxon>Eukaryota</taxon>
        <taxon>Fungi</taxon>
        <taxon>Dikarya</taxon>
        <taxon>Ascomycota</taxon>
        <taxon>Pezizomycotina</taxon>
        <taxon>Eurotiomycetes</taxon>
        <taxon>Eurotiomycetidae</taxon>
        <taxon>Eurotiales</taxon>
        <taxon>Aspergillaceae</taxon>
        <taxon>Aspergillus</taxon>
        <taxon>Aspergillus subgen. Circumdati</taxon>
    </lineage>
</organism>
<protein>
    <submittedName>
        <fullName evidence="3">Uncharacterized protein</fullName>
    </submittedName>
</protein>
<dbReference type="PANTHER" id="PTHR22838">
    <property type="entry name" value="WD REPEAT PROTEIN 26-RELATED"/>
    <property type="match status" value="1"/>
</dbReference>